<dbReference type="AlphaFoldDB" id="A0A061AI91"/>
<dbReference type="Gene3D" id="3.30.70.250">
    <property type="entry name" value="Malonyl-CoA ACP transacylase, ACP-binding"/>
    <property type="match status" value="1"/>
</dbReference>
<dbReference type="FunCoup" id="A0A061AI91">
    <property type="interactions" value="296"/>
</dbReference>
<dbReference type="STRING" id="35623.Aocu_06040"/>
<proteinExistence type="inferred from homology"/>
<accession>A0A061AI91</accession>
<dbReference type="GO" id="GO:0004314">
    <property type="term" value="F:[acyl-carrier-protein] S-malonyltransferase activity"/>
    <property type="evidence" value="ECO:0007669"/>
    <property type="project" value="UniProtKB-EC"/>
</dbReference>
<dbReference type="InterPro" id="IPR016036">
    <property type="entry name" value="Malonyl_transacylase_ACP-bd"/>
</dbReference>
<evidence type="ECO:0000259" key="6">
    <source>
        <dbReference type="SMART" id="SM00827"/>
    </source>
</evidence>
<dbReference type="EC" id="2.3.1.39" evidence="4"/>
<dbReference type="InParanoid" id="A0A061AI91"/>
<gene>
    <name evidence="7" type="primary">fabD</name>
    <name evidence="7" type="ORF">Aocu_06040</name>
</gene>
<comment type="similarity">
    <text evidence="4">Belongs to the fabD family.</text>
</comment>
<dbReference type="GO" id="GO:0006633">
    <property type="term" value="P:fatty acid biosynthetic process"/>
    <property type="evidence" value="ECO:0007669"/>
    <property type="project" value="TreeGrafter"/>
</dbReference>
<evidence type="ECO:0000313" key="8">
    <source>
        <dbReference type="Proteomes" id="UP000032434"/>
    </source>
</evidence>
<dbReference type="InterPro" id="IPR050858">
    <property type="entry name" value="Mal-CoA-ACP_Trans/PKS_FabD"/>
</dbReference>
<dbReference type="InterPro" id="IPR024925">
    <property type="entry name" value="Malonyl_CoA-ACP_transAc"/>
</dbReference>
<dbReference type="InterPro" id="IPR016035">
    <property type="entry name" value="Acyl_Trfase/lysoPLipase"/>
</dbReference>
<dbReference type="Pfam" id="PF00698">
    <property type="entry name" value="Acyl_transf_1"/>
    <property type="match status" value="1"/>
</dbReference>
<feature type="domain" description="Malonyl-CoA:ACP transacylase (MAT)" evidence="6">
    <location>
        <begin position="6"/>
        <end position="297"/>
    </location>
</feature>
<feature type="active site" evidence="5">
    <location>
        <position position="88"/>
    </location>
</feature>
<dbReference type="PANTHER" id="PTHR42681:SF1">
    <property type="entry name" value="MALONYL-COA-ACYL CARRIER PROTEIN TRANSACYLASE, MITOCHONDRIAL"/>
    <property type="match status" value="1"/>
</dbReference>
<dbReference type="OrthoDB" id="9805460at2"/>
<dbReference type="EMBL" id="LK028559">
    <property type="protein sequence ID" value="CDR30677.1"/>
    <property type="molecule type" value="Genomic_DNA"/>
</dbReference>
<dbReference type="InterPro" id="IPR001227">
    <property type="entry name" value="Ac_transferase_dom_sf"/>
</dbReference>
<feature type="active site" evidence="5">
    <location>
        <position position="198"/>
    </location>
</feature>
<dbReference type="HOGENOM" id="CLU_030558_0_1_14"/>
<evidence type="ECO:0000313" key="7">
    <source>
        <dbReference type="EMBL" id="CDR30677.1"/>
    </source>
</evidence>
<dbReference type="RefSeq" id="WP_045749198.1">
    <property type="nucleotide sequence ID" value="NZ_FUZK01000001.1"/>
</dbReference>
<evidence type="ECO:0000256" key="4">
    <source>
        <dbReference type="PIRNR" id="PIRNR000446"/>
    </source>
</evidence>
<name>A0A061AI91_9MOLU</name>
<evidence type="ECO:0000256" key="3">
    <source>
        <dbReference type="ARBA" id="ARBA00048462"/>
    </source>
</evidence>
<dbReference type="PIRSF" id="PIRSF000446">
    <property type="entry name" value="Mct"/>
    <property type="match status" value="1"/>
</dbReference>
<evidence type="ECO:0000256" key="1">
    <source>
        <dbReference type="ARBA" id="ARBA00022679"/>
    </source>
</evidence>
<dbReference type="FunFam" id="3.30.70.250:FF:000001">
    <property type="entry name" value="Malonyl CoA-acyl carrier protein transacylase"/>
    <property type="match status" value="1"/>
</dbReference>
<comment type="catalytic activity">
    <reaction evidence="3 4">
        <text>holo-[ACP] + malonyl-CoA = malonyl-[ACP] + CoA</text>
        <dbReference type="Rhea" id="RHEA:41792"/>
        <dbReference type="Rhea" id="RHEA-COMP:9623"/>
        <dbReference type="Rhea" id="RHEA-COMP:9685"/>
        <dbReference type="ChEBI" id="CHEBI:57287"/>
        <dbReference type="ChEBI" id="CHEBI:57384"/>
        <dbReference type="ChEBI" id="CHEBI:64479"/>
        <dbReference type="ChEBI" id="CHEBI:78449"/>
        <dbReference type="EC" id="2.3.1.39"/>
    </reaction>
</comment>
<dbReference type="Gene3D" id="3.40.366.10">
    <property type="entry name" value="Malonyl-Coenzyme A Acyl Carrier Protein, domain 2"/>
    <property type="match status" value="1"/>
</dbReference>
<dbReference type="PATRIC" id="fig|35623.3.peg.604"/>
<keyword evidence="8" id="KW-1185">Reference proteome</keyword>
<evidence type="ECO:0000256" key="5">
    <source>
        <dbReference type="PIRSR" id="PIRSR000446-1"/>
    </source>
</evidence>
<keyword evidence="2 4" id="KW-0012">Acyltransferase</keyword>
<dbReference type="SUPFAM" id="SSF52151">
    <property type="entry name" value="FabD/lysophospholipase-like"/>
    <property type="match status" value="1"/>
</dbReference>
<organism evidence="7 8">
    <name type="scientific">Acholeplasma oculi</name>
    <dbReference type="NCBI Taxonomy" id="35623"/>
    <lineage>
        <taxon>Bacteria</taxon>
        <taxon>Bacillati</taxon>
        <taxon>Mycoplasmatota</taxon>
        <taxon>Mollicutes</taxon>
        <taxon>Acholeplasmatales</taxon>
        <taxon>Acholeplasmataceae</taxon>
        <taxon>Acholeplasma</taxon>
    </lineage>
</organism>
<dbReference type="SMART" id="SM00827">
    <property type="entry name" value="PKS_AT"/>
    <property type="match status" value="1"/>
</dbReference>
<dbReference type="KEGG" id="aoc:Aocu_06040"/>
<dbReference type="InterPro" id="IPR014043">
    <property type="entry name" value="Acyl_transferase_dom"/>
</dbReference>
<evidence type="ECO:0000256" key="2">
    <source>
        <dbReference type="ARBA" id="ARBA00023315"/>
    </source>
</evidence>
<dbReference type="PANTHER" id="PTHR42681">
    <property type="entry name" value="MALONYL-COA-ACYL CARRIER PROTEIN TRANSACYLASE, MITOCHONDRIAL"/>
    <property type="match status" value="1"/>
</dbReference>
<reference evidence="8" key="1">
    <citation type="submission" date="2014-05" db="EMBL/GenBank/DDBJ databases">
        <authorList>
            <person name="Kube M."/>
        </authorList>
    </citation>
    <scope>NUCLEOTIDE SEQUENCE [LARGE SCALE GENOMIC DNA]</scope>
</reference>
<keyword evidence="1 4" id="KW-0808">Transferase</keyword>
<dbReference type="SUPFAM" id="SSF55048">
    <property type="entry name" value="Probable ACP-binding domain of malonyl-CoA ACP transacylase"/>
    <property type="match status" value="1"/>
</dbReference>
<protein>
    <recommendedName>
        <fullName evidence="4">Malonyl CoA-acyl carrier protein transacylase</fullName>
        <ecNumber evidence="4">2.3.1.39</ecNumber>
    </recommendedName>
</protein>
<sequence>MKLAVLFSGQGAQFAGMGLDFIEKIPVLKNKLDSYCQMLELDLFNLLSNQELINDTRYTQPLMVVVEMLIHDYLVSIGLKPKGYTGFSLGEYTALYASKIFSDEDILKIINKRAELMQKASSKYPGSMAAILQLDDSIIEDLCKRISSNEKFLVPANYNAPGQLVISGDKTLIELATIEAKNLGAKRAMILNVSGAFHSPYMKEAGELLEIFAKAFKVNEPVVPVYKNTDASVLKQQDVFQEIKNQVQMPVYFKQSIEQMVNDGFDTFLEIGPGNVLFNLVKKINPNLNVYNVSRYEDLDKIKEILI</sequence>
<dbReference type="Proteomes" id="UP000032434">
    <property type="component" value="Chromosome 1"/>
</dbReference>
<dbReference type="GO" id="GO:0005829">
    <property type="term" value="C:cytosol"/>
    <property type="evidence" value="ECO:0007669"/>
    <property type="project" value="TreeGrafter"/>
</dbReference>